<proteinExistence type="predicted"/>
<reference evidence="3" key="1">
    <citation type="submission" date="2013-10" db="EMBL/GenBank/DDBJ databases">
        <title>Genome sequencing of Onchocerca volvulus.</title>
        <authorList>
            <person name="Cotton J."/>
            <person name="Tsai J."/>
            <person name="Stanley E."/>
            <person name="Tracey A."/>
            <person name="Holroyd N."/>
            <person name="Lustigman S."/>
            <person name="Berriman M."/>
        </authorList>
    </citation>
    <scope>NUCLEOTIDE SEQUENCE</scope>
</reference>
<feature type="compositionally biased region" description="Polar residues" evidence="1">
    <location>
        <begin position="28"/>
        <end position="41"/>
    </location>
</feature>
<dbReference type="EMBL" id="CMVM020000169">
    <property type="status" value="NOT_ANNOTATED_CDS"/>
    <property type="molecule type" value="Genomic_DNA"/>
</dbReference>
<keyword evidence="3" id="KW-1185">Reference proteome</keyword>
<dbReference type="Proteomes" id="UP000024404">
    <property type="component" value="Unassembled WGS sequence"/>
</dbReference>
<reference evidence="2" key="2">
    <citation type="submission" date="2022-06" db="UniProtKB">
        <authorList>
            <consortium name="EnsemblMetazoa"/>
        </authorList>
    </citation>
    <scope>IDENTIFICATION</scope>
</reference>
<sequence length="41" mass="4681">MSIRPSSSHVTSTDDSHLMRLTKEEELPNTQQLQNISDIQL</sequence>
<feature type="compositionally biased region" description="Low complexity" evidence="1">
    <location>
        <begin position="1"/>
        <end position="11"/>
    </location>
</feature>
<accession>A0A8R1TWK5</accession>
<protein>
    <submittedName>
        <fullName evidence="2">Uncharacterized protein</fullName>
    </submittedName>
</protein>
<feature type="region of interest" description="Disordered" evidence="1">
    <location>
        <begin position="1"/>
        <end position="41"/>
    </location>
</feature>
<dbReference type="AlphaFoldDB" id="A0A8R1TWK5"/>
<organism evidence="2 3">
    <name type="scientific">Onchocerca volvulus</name>
    <dbReference type="NCBI Taxonomy" id="6282"/>
    <lineage>
        <taxon>Eukaryota</taxon>
        <taxon>Metazoa</taxon>
        <taxon>Ecdysozoa</taxon>
        <taxon>Nematoda</taxon>
        <taxon>Chromadorea</taxon>
        <taxon>Rhabditida</taxon>
        <taxon>Spirurina</taxon>
        <taxon>Spiruromorpha</taxon>
        <taxon>Filarioidea</taxon>
        <taxon>Onchocercidae</taxon>
        <taxon>Onchocerca</taxon>
    </lineage>
</organism>
<evidence type="ECO:0000256" key="1">
    <source>
        <dbReference type="SAM" id="MobiDB-lite"/>
    </source>
</evidence>
<evidence type="ECO:0000313" key="3">
    <source>
        <dbReference type="Proteomes" id="UP000024404"/>
    </source>
</evidence>
<evidence type="ECO:0000313" key="2">
    <source>
        <dbReference type="EnsemblMetazoa" id="OVOC6096.1"/>
    </source>
</evidence>
<feature type="compositionally biased region" description="Basic and acidic residues" evidence="1">
    <location>
        <begin position="12"/>
        <end position="26"/>
    </location>
</feature>
<dbReference type="EnsemblMetazoa" id="OVOC6096.1">
    <property type="protein sequence ID" value="OVOC6096.1"/>
    <property type="gene ID" value="WBGene00242905"/>
</dbReference>
<name>A0A8R1TWK5_ONCVO</name>